<keyword evidence="7" id="KW-0472">Membrane</keyword>
<evidence type="ECO:0000313" key="11">
    <source>
        <dbReference type="Proteomes" id="UP000233556"/>
    </source>
</evidence>
<evidence type="ECO:0000256" key="1">
    <source>
        <dbReference type="ARBA" id="ARBA00004614"/>
    </source>
</evidence>
<dbReference type="Pfam" id="PF12280">
    <property type="entry name" value="BSMAP"/>
    <property type="match status" value="1"/>
</dbReference>
<dbReference type="AlphaFoldDB" id="A0A2I0T6C5"/>
<evidence type="ECO:0000256" key="8">
    <source>
        <dbReference type="ARBA" id="ARBA00023180"/>
    </source>
</evidence>
<dbReference type="PANTHER" id="PTHR28652">
    <property type="entry name" value="TRANSMEMBRANE PROTEIN 59-LIKE PROTEIN"/>
    <property type="match status" value="1"/>
</dbReference>
<proteinExistence type="inferred from homology"/>
<dbReference type="PANTHER" id="PTHR28652:SF1">
    <property type="entry name" value="TRANSMEMBRANE PROTEIN 59-LIKE"/>
    <property type="match status" value="1"/>
</dbReference>
<keyword evidence="4" id="KW-0732">Signal</keyword>
<comment type="subcellular location">
    <subcellularLocation>
        <location evidence="1">Golgi apparatus membrane</location>
        <topology evidence="1">Single-pass type I membrane protein</topology>
    </subcellularLocation>
</comment>
<dbReference type="GO" id="GO:0000139">
    <property type="term" value="C:Golgi membrane"/>
    <property type="evidence" value="ECO:0007669"/>
    <property type="project" value="UniProtKB-SubCell"/>
</dbReference>
<accession>A0A2I0T6C5</accession>
<evidence type="ECO:0000256" key="4">
    <source>
        <dbReference type="ARBA" id="ARBA00022729"/>
    </source>
</evidence>
<comment type="similarity">
    <text evidence="2">Belongs to the TMEM59 family.</text>
</comment>
<evidence type="ECO:0000313" key="10">
    <source>
        <dbReference type="EMBL" id="PKU29351.1"/>
    </source>
</evidence>
<keyword evidence="8" id="KW-0325">Glycoprotein</keyword>
<reference evidence="11" key="2">
    <citation type="submission" date="2017-12" db="EMBL/GenBank/DDBJ databases">
        <title>Genome sequence of the Bar-tailed Godwit (Limosa lapponica baueri).</title>
        <authorList>
            <person name="Lima N.C.B."/>
            <person name="Parody-Merino A.M."/>
            <person name="Battley P.F."/>
            <person name="Fidler A.E."/>
            <person name="Prosdocimi F."/>
        </authorList>
    </citation>
    <scope>NUCLEOTIDE SEQUENCE [LARGE SCALE GENOMIC DNA]</scope>
</reference>
<sequence length="117" mass="12744">MCSPLGLEDAVLNACYRGCRLFSICHFVDASAELNTTRAECEAGEEPAAEWPLRPKHHPGGSPTYQQHHRNHPASAQPHALPQGRIQTLLQTKWGADLCPQGHALKPTAMQRSSLAA</sequence>
<evidence type="ECO:0000256" key="7">
    <source>
        <dbReference type="ARBA" id="ARBA00023136"/>
    </source>
</evidence>
<evidence type="ECO:0000256" key="3">
    <source>
        <dbReference type="ARBA" id="ARBA00022692"/>
    </source>
</evidence>
<reference evidence="11" key="1">
    <citation type="submission" date="2017-11" db="EMBL/GenBank/DDBJ databases">
        <authorList>
            <person name="Lima N.C."/>
            <person name="Parody-Merino A.M."/>
            <person name="Battley P.F."/>
            <person name="Fidler A.E."/>
            <person name="Prosdocimi F."/>
        </authorList>
    </citation>
    <scope>NUCLEOTIDE SEQUENCE [LARGE SCALE GENOMIC DNA]</scope>
</reference>
<evidence type="ECO:0000256" key="2">
    <source>
        <dbReference type="ARBA" id="ARBA00009643"/>
    </source>
</evidence>
<feature type="region of interest" description="Disordered" evidence="9">
    <location>
        <begin position="41"/>
        <end position="80"/>
    </location>
</feature>
<keyword evidence="11" id="KW-1185">Reference proteome</keyword>
<dbReference type="EMBL" id="KZ517345">
    <property type="protein sequence ID" value="PKU29351.1"/>
    <property type="molecule type" value="Genomic_DNA"/>
</dbReference>
<evidence type="ECO:0000256" key="9">
    <source>
        <dbReference type="SAM" id="MobiDB-lite"/>
    </source>
</evidence>
<keyword evidence="6" id="KW-0333">Golgi apparatus</keyword>
<dbReference type="Proteomes" id="UP000233556">
    <property type="component" value="Unassembled WGS sequence"/>
</dbReference>
<evidence type="ECO:0000256" key="5">
    <source>
        <dbReference type="ARBA" id="ARBA00022989"/>
    </source>
</evidence>
<protein>
    <submittedName>
        <fullName evidence="10">Transmembrane protein 59-like</fullName>
    </submittedName>
</protein>
<dbReference type="InterPro" id="IPR022065">
    <property type="entry name" value="Uncharacterised_TMEM59"/>
</dbReference>
<organism evidence="10 11">
    <name type="scientific">Limosa lapponica baueri</name>
    <dbReference type="NCBI Taxonomy" id="1758121"/>
    <lineage>
        <taxon>Eukaryota</taxon>
        <taxon>Metazoa</taxon>
        <taxon>Chordata</taxon>
        <taxon>Craniata</taxon>
        <taxon>Vertebrata</taxon>
        <taxon>Euteleostomi</taxon>
        <taxon>Archelosauria</taxon>
        <taxon>Archosauria</taxon>
        <taxon>Dinosauria</taxon>
        <taxon>Saurischia</taxon>
        <taxon>Theropoda</taxon>
        <taxon>Coelurosauria</taxon>
        <taxon>Aves</taxon>
        <taxon>Neognathae</taxon>
        <taxon>Neoaves</taxon>
        <taxon>Charadriiformes</taxon>
        <taxon>Scolopacidae</taxon>
        <taxon>Limosa</taxon>
    </lineage>
</organism>
<name>A0A2I0T6C5_LIMLA</name>
<gene>
    <name evidence="10" type="ORF">llap_20345</name>
</gene>
<keyword evidence="5" id="KW-1133">Transmembrane helix</keyword>
<evidence type="ECO:0000256" key="6">
    <source>
        <dbReference type="ARBA" id="ARBA00023034"/>
    </source>
</evidence>
<keyword evidence="3 10" id="KW-0812">Transmembrane</keyword>
<dbReference type="OrthoDB" id="6371519at2759"/>